<organism evidence="1 2">
    <name type="scientific">Taklimakanibacter albus</name>
    <dbReference type="NCBI Taxonomy" id="2800327"/>
    <lineage>
        <taxon>Bacteria</taxon>
        <taxon>Pseudomonadati</taxon>
        <taxon>Pseudomonadota</taxon>
        <taxon>Alphaproteobacteria</taxon>
        <taxon>Hyphomicrobiales</taxon>
        <taxon>Aestuariivirgaceae</taxon>
        <taxon>Taklimakanibacter</taxon>
    </lineage>
</organism>
<evidence type="ECO:0000313" key="1">
    <source>
        <dbReference type="EMBL" id="MBK1866740.1"/>
    </source>
</evidence>
<evidence type="ECO:0000313" key="2">
    <source>
        <dbReference type="Proteomes" id="UP000616151"/>
    </source>
</evidence>
<gene>
    <name evidence="1" type="ORF">JHL16_10275</name>
</gene>
<sequence>MRKLTFIATVGTALAVVTPASAADFVEPTYDWNGVYAGVFAGIGHTSSDWEGTDDDIEADPVDIDETLSETTAVLGGLVGVNFQKDKLVFGAEADLAWFDSRQHENLDGAEGLDITSDINLLGSLRARLGYAEDRTLFYVTGGAAFADTKHTWNDGGSETFNMPSKSVNLNFGWVVGAGIEHAWTDDWLVRLEGFYYDLGSKDRTVSDENETDEFEVKQDIWVGRIGISYKLN</sequence>
<keyword evidence="2" id="KW-1185">Reference proteome</keyword>
<dbReference type="Proteomes" id="UP000616151">
    <property type="component" value="Unassembled WGS sequence"/>
</dbReference>
<proteinExistence type="predicted"/>
<name>A0ACC5R272_9HYPH</name>
<protein>
    <submittedName>
        <fullName evidence="1">Porin family protein</fullName>
    </submittedName>
</protein>
<comment type="caution">
    <text evidence="1">The sequence shown here is derived from an EMBL/GenBank/DDBJ whole genome shotgun (WGS) entry which is preliminary data.</text>
</comment>
<accession>A0ACC5R272</accession>
<dbReference type="EMBL" id="JAENHL010000006">
    <property type="protein sequence ID" value="MBK1866740.1"/>
    <property type="molecule type" value="Genomic_DNA"/>
</dbReference>
<reference evidence="1" key="1">
    <citation type="submission" date="2021-01" db="EMBL/GenBank/DDBJ databases">
        <authorList>
            <person name="Sun Q."/>
        </authorList>
    </citation>
    <scope>NUCLEOTIDE SEQUENCE</scope>
    <source>
        <strain evidence="1">YIM B02566</strain>
    </source>
</reference>